<evidence type="ECO:0000256" key="6">
    <source>
        <dbReference type="RuleBase" id="RU367018"/>
    </source>
</evidence>
<dbReference type="GO" id="GO:0006355">
    <property type="term" value="P:regulation of DNA-templated transcription"/>
    <property type="evidence" value="ECO:0007669"/>
    <property type="project" value="UniProtKB-UniRule"/>
</dbReference>
<dbReference type="InterPro" id="IPR007527">
    <property type="entry name" value="Znf_SWIM"/>
</dbReference>
<name>A0AAQ3SIB9_PASNO</name>
<dbReference type="InterPro" id="IPR031052">
    <property type="entry name" value="FHY3/FAR1"/>
</dbReference>
<feature type="region of interest" description="Disordered" evidence="7">
    <location>
        <begin position="121"/>
        <end position="141"/>
    </location>
</feature>
<comment type="similarity">
    <text evidence="1 6">Belongs to the FHY3/FAR1 family.</text>
</comment>
<keyword evidence="10" id="KW-1185">Reference proteome</keyword>
<reference evidence="9 10" key="1">
    <citation type="submission" date="2024-02" db="EMBL/GenBank/DDBJ databases">
        <title>High-quality chromosome-scale genome assembly of Pensacola bahiagrass (Paspalum notatum Flugge var. saurae).</title>
        <authorList>
            <person name="Vega J.M."/>
            <person name="Podio M."/>
            <person name="Orjuela J."/>
            <person name="Siena L.A."/>
            <person name="Pessino S.C."/>
            <person name="Combes M.C."/>
            <person name="Mariac C."/>
            <person name="Albertini E."/>
            <person name="Pupilli F."/>
            <person name="Ortiz J.P.A."/>
            <person name="Leblanc O."/>
        </authorList>
    </citation>
    <scope>NUCLEOTIDE SEQUENCE [LARGE SCALE GENOMIC DNA]</scope>
    <source>
        <strain evidence="9">R1</strain>
        <tissue evidence="9">Leaf</tissue>
    </source>
</reference>
<sequence>MVRCSCRKLECEGLPCCHIMLVLIDLGVVMPQCCVLNRWTLNAKSGSPLDTADPVRSMKGTRLSELMNLAKQVFEEAACSTNEYLRWKGILEQEREVKRTRDGVDNKSSCPVGEENHLDAEASPINVLDPEPVQNKGAPKKFKSFLDKPKKRRCSECSSPDHDRTTCPKLRRYVQGSDQDMRLVGEMTHARLRVY</sequence>
<comment type="subcellular location">
    <subcellularLocation>
        <location evidence="6">Nucleus</location>
    </subcellularLocation>
</comment>
<dbReference type="PANTHER" id="PTHR31669">
    <property type="entry name" value="PROTEIN FAR1-RELATED SEQUENCE 10-RELATED"/>
    <property type="match status" value="1"/>
</dbReference>
<keyword evidence="6" id="KW-0539">Nucleus</keyword>
<dbReference type="GO" id="GO:0008270">
    <property type="term" value="F:zinc ion binding"/>
    <property type="evidence" value="ECO:0007669"/>
    <property type="project" value="UniProtKB-UniRule"/>
</dbReference>
<comment type="function">
    <text evidence="6">Putative transcription activator involved in regulating light control of development.</text>
</comment>
<keyword evidence="3 5" id="KW-0863">Zinc-finger</keyword>
<dbReference type="Proteomes" id="UP001341281">
    <property type="component" value="Chromosome 01"/>
</dbReference>
<evidence type="ECO:0000256" key="2">
    <source>
        <dbReference type="ARBA" id="ARBA00022723"/>
    </source>
</evidence>
<dbReference type="GO" id="GO:0005634">
    <property type="term" value="C:nucleus"/>
    <property type="evidence" value="ECO:0007669"/>
    <property type="project" value="UniProtKB-SubCell"/>
</dbReference>
<evidence type="ECO:0000256" key="1">
    <source>
        <dbReference type="ARBA" id="ARBA00005889"/>
    </source>
</evidence>
<accession>A0AAQ3SIB9</accession>
<evidence type="ECO:0000256" key="3">
    <source>
        <dbReference type="ARBA" id="ARBA00022771"/>
    </source>
</evidence>
<organism evidence="9 10">
    <name type="scientific">Paspalum notatum var. saurae</name>
    <dbReference type="NCBI Taxonomy" id="547442"/>
    <lineage>
        <taxon>Eukaryota</taxon>
        <taxon>Viridiplantae</taxon>
        <taxon>Streptophyta</taxon>
        <taxon>Embryophyta</taxon>
        <taxon>Tracheophyta</taxon>
        <taxon>Spermatophyta</taxon>
        <taxon>Magnoliopsida</taxon>
        <taxon>Liliopsida</taxon>
        <taxon>Poales</taxon>
        <taxon>Poaceae</taxon>
        <taxon>PACMAD clade</taxon>
        <taxon>Panicoideae</taxon>
        <taxon>Andropogonodae</taxon>
        <taxon>Paspaleae</taxon>
        <taxon>Paspalinae</taxon>
        <taxon>Paspalum</taxon>
    </lineage>
</organism>
<dbReference type="Pfam" id="PF04434">
    <property type="entry name" value="SWIM"/>
    <property type="match status" value="1"/>
</dbReference>
<feature type="domain" description="SWIM-type" evidence="8">
    <location>
        <begin position="1"/>
        <end position="27"/>
    </location>
</feature>
<evidence type="ECO:0000256" key="4">
    <source>
        <dbReference type="ARBA" id="ARBA00022833"/>
    </source>
</evidence>
<evidence type="ECO:0000256" key="7">
    <source>
        <dbReference type="SAM" id="MobiDB-lite"/>
    </source>
</evidence>
<dbReference type="PROSITE" id="PS50966">
    <property type="entry name" value="ZF_SWIM"/>
    <property type="match status" value="1"/>
</dbReference>
<gene>
    <name evidence="9" type="ORF">U9M48_000735</name>
</gene>
<evidence type="ECO:0000256" key="5">
    <source>
        <dbReference type="PROSITE-ProRule" id="PRU00325"/>
    </source>
</evidence>
<evidence type="ECO:0000313" key="9">
    <source>
        <dbReference type="EMBL" id="WVZ49368.1"/>
    </source>
</evidence>
<evidence type="ECO:0000313" key="10">
    <source>
        <dbReference type="Proteomes" id="UP001341281"/>
    </source>
</evidence>
<keyword evidence="2 6" id="KW-0479">Metal-binding</keyword>
<protein>
    <recommendedName>
        <fullName evidence="6">Protein FAR1-RELATED SEQUENCE</fullName>
    </recommendedName>
</protein>
<dbReference type="InterPro" id="IPR006564">
    <property type="entry name" value="Znf_PMZ"/>
</dbReference>
<dbReference type="EMBL" id="CP144745">
    <property type="protein sequence ID" value="WVZ49368.1"/>
    <property type="molecule type" value="Genomic_DNA"/>
</dbReference>
<dbReference type="SMART" id="SM00575">
    <property type="entry name" value="ZnF_PMZ"/>
    <property type="match status" value="1"/>
</dbReference>
<dbReference type="PANTHER" id="PTHR31669:SF292">
    <property type="entry name" value="OS02G0262500 PROTEIN"/>
    <property type="match status" value="1"/>
</dbReference>
<dbReference type="AlphaFoldDB" id="A0AAQ3SIB9"/>
<proteinExistence type="inferred from homology"/>
<keyword evidence="4 6" id="KW-0862">Zinc</keyword>
<evidence type="ECO:0000259" key="8">
    <source>
        <dbReference type="PROSITE" id="PS50966"/>
    </source>
</evidence>